<name>A0A931CMW3_9MICC</name>
<proteinExistence type="predicted"/>
<accession>A0A931CMW3</accession>
<dbReference type="AlphaFoldDB" id="A0A931CMW3"/>
<dbReference type="EMBL" id="JADNYM010000005">
    <property type="protein sequence ID" value="MBG0738816.1"/>
    <property type="molecule type" value="Genomic_DNA"/>
</dbReference>
<evidence type="ECO:0000313" key="1">
    <source>
        <dbReference type="EMBL" id="MBG0738816.1"/>
    </source>
</evidence>
<reference evidence="1 2" key="1">
    <citation type="submission" date="2020-11" db="EMBL/GenBank/DDBJ databases">
        <title>Arthrobacter antarcticus sp. nov., isolated from Antarctic Soil.</title>
        <authorList>
            <person name="Li J."/>
        </authorList>
    </citation>
    <scope>NUCLEOTIDE SEQUENCE [LARGE SCALE GENOMIC DNA]</scope>
    <source>
        <strain evidence="1 2">Z1-20</strain>
    </source>
</reference>
<comment type="caution">
    <text evidence="1">The sequence shown here is derived from an EMBL/GenBank/DDBJ whole genome shotgun (WGS) entry which is preliminary data.</text>
</comment>
<organism evidence="1 2">
    <name type="scientific">Arthrobacter terrae</name>
    <dbReference type="NCBI Taxonomy" id="2935737"/>
    <lineage>
        <taxon>Bacteria</taxon>
        <taxon>Bacillati</taxon>
        <taxon>Actinomycetota</taxon>
        <taxon>Actinomycetes</taxon>
        <taxon>Micrococcales</taxon>
        <taxon>Micrococcaceae</taxon>
        <taxon>Arthrobacter</taxon>
    </lineage>
</organism>
<sequence length="202" mass="22169">MDNTTTANRVPAGVITGGQFAPTPHNEPALTLIPAPVDGPDFDYEFEADHGPGLAKELQALPRIPAKAAISAGRVADLIRDSYAVYWTGEDSAPRTRAEAVQDLEEALGYLPRDKREHHMQLIRFAVHEEMKHWADSGHVLNPEHKYELLIEEADYTGEDDLLDNGQEENRERWELLANTAAHYAVAAGNAISVQHSSAAVA</sequence>
<dbReference type="Proteomes" id="UP000655366">
    <property type="component" value="Unassembled WGS sequence"/>
</dbReference>
<keyword evidence="2" id="KW-1185">Reference proteome</keyword>
<gene>
    <name evidence="1" type="ORF">IV500_05200</name>
</gene>
<protein>
    <submittedName>
        <fullName evidence="1">Uncharacterized protein</fullName>
    </submittedName>
</protein>
<dbReference type="RefSeq" id="WP_196395750.1">
    <property type="nucleotide sequence ID" value="NZ_JADNYM010000005.1"/>
</dbReference>
<evidence type="ECO:0000313" key="2">
    <source>
        <dbReference type="Proteomes" id="UP000655366"/>
    </source>
</evidence>